<feature type="region of interest" description="Disordered" evidence="1">
    <location>
        <begin position="467"/>
        <end position="494"/>
    </location>
</feature>
<evidence type="ECO:0008006" key="6">
    <source>
        <dbReference type="Google" id="ProtNLM"/>
    </source>
</evidence>
<dbReference type="InterPro" id="IPR048494">
    <property type="entry name" value="Dit-like_N"/>
</dbReference>
<evidence type="ECO:0000259" key="2">
    <source>
        <dbReference type="Pfam" id="PF06381"/>
    </source>
</evidence>
<gene>
    <name evidence="4" type="ORF">C5469_13810</name>
</gene>
<protein>
    <recommendedName>
        <fullName evidence="6">DUF1073 domain-containing protein</fullName>
    </recommendedName>
</protein>
<proteinExistence type="predicted"/>
<evidence type="ECO:0000256" key="1">
    <source>
        <dbReference type="SAM" id="MobiDB-lite"/>
    </source>
</evidence>
<sequence length="559" mass="62091">MEKFHVRERLKKSIEHDGFFGRGQIYIDVRTSKGVLAATDPVELESRLFLSPKKITKGSFIGFNVIEPVWTYPGIYNANNPLSNDFYKPSSWYVMAKTVHDSRLITFITRPLTDMFKPAYNFGGLSLTQIAESYVQNWYRTRDSVSDLIHSFSVSGFKTNLQSTLQGQTNNPDQLIYRAELFNKMRDNRGVMMLDKEEEFFQFNTPLSGLDSLQAQSQEHMSSVSSIPLVIFTGITPSGLNASSDGEIRVFYDFIATLQMLVKDGLARMIDIIQLSEFGEIDPDINFTFEPLYQMTDEQKASIRKTDADTSAVNSMISPGYGIYYASGQKPFTPTLFIAVEVTREASITTVPIEKGGYTSYNKVQRPGEVHVTFSFEGWTGFSGSVPNLTNLTLTSRSDVLEALDKMVSSAEIYDIETPDTTYTSYDLIKYDFRIRQDNGVTLLIVTAVFQAVQDIAEVKMSSNVANKSNTTKNETAKGPSKNTEPSTSSTKHATLSDVKKALTGLKKSVSSAATQVADKVSSGFKCATETITGPLNDSVLSATNHLNDAVEELSRKLT</sequence>
<organism evidence="4 5">
    <name type="scientific">Photorhabdus cinerea</name>
    <dbReference type="NCBI Taxonomy" id="471575"/>
    <lineage>
        <taxon>Bacteria</taxon>
        <taxon>Pseudomonadati</taxon>
        <taxon>Pseudomonadota</taxon>
        <taxon>Gammaproteobacteria</taxon>
        <taxon>Enterobacterales</taxon>
        <taxon>Morganellaceae</taxon>
        <taxon>Photorhabdus</taxon>
    </lineage>
</organism>
<dbReference type="Pfam" id="PF06381">
    <property type="entry name" value="Phage_portal_3"/>
    <property type="match status" value="1"/>
</dbReference>
<keyword evidence="5" id="KW-1185">Reference proteome</keyword>
<feature type="compositionally biased region" description="Polar residues" evidence="1">
    <location>
        <begin position="481"/>
        <end position="494"/>
    </location>
</feature>
<accession>A0A7X5QF72</accession>
<comment type="caution">
    <text evidence="4">The sequence shown here is derived from an EMBL/GenBank/DDBJ whole genome shotgun (WGS) entry which is preliminary data.</text>
</comment>
<evidence type="ECO:0000313" key="5">
    <source>
        <dbReference type="Proteomes" id="UP000591844"/>
    </source>
</evidence>
<dbReference type="Proteomes" id="UP000591844">
    <property type="component" value="Unassembled WGS sequence"/>
</dbReference>
<feature type="domain" description="Dit-like phage tail protein N-terminal" evidence="3">
    <location>
        <begin position="336"/>
        <end position="459"/>
    </location>
</feature>
<evidence type="ECO:0000259" key="3">
    <source>
        <dbReference type="Pfam" id="PF21821"/>
    </source>
</evidence>
<dbReference type="Pfam" id="PF21821">
    <property type="entry name" value="Dit_like"/>
    <property type="match status" value="1"/>
</dbReference>
<reference evidence="4 5" key="1">
    <citation type="submission" date="2018-02" db="EMBL/GenBank/DDBJ databases">
        <authorList>
            <person name="Machado R.A."/>
        </authorList>
    </citation>
    <scope>NUCLEOTIDE SEQUENCE [LARGE SCALE GENOMIC DNA]</scope>
    <source>
        <strain evidence="4 5">DSM 19724</strain>
    </source>
</reference>
<dbReference type="AlphaFoldDB" id="A0A7X5QF72"/>
<dbReference type="EMBL" id="PUJW01000013">
    <property type="protein sequence ID" value="NHB93157.1"/>
    <property type="molecule type" value="Genomic_DNA"/>
</dbReference>
<name>A0A7X5QF72_9GAMM</name>
<dbReference type="InterPro" id="IPR024459">
    <property type="entry name" value="Acb1-like_N"/>
</dbReference>
<feature type="domain" description="Anti-CBASS protein Acb1-like N-terminal" evidence="2">
    <location>
        <begin position="2"/>
        <end position="310"/>
    </location>
</feature>
<evidence type="ECO:0000313" key="4">
    <source>
        <dbReference type="EMBL" id="NHB93157.1"/>
    </source>
</evidence>